<reference evidence="14 15" key="1">
    <citation type="submission" date="2024-06" db="EMBL/GenBank/DDBJ databases">
        <title>The Natural Products Discovery Center: Release of the First 8490 Sequenced Strains for Exploring Actinobacteria Biosynthetic Diversity.</title>
        <authorList>
            <person name="Kalkreuter E."/>
            <person name="Kautsar S.A."/>
            <person name="Yang D."/>
            <person name="Bader C.D."/>
            <person name="Teijaro C.N."/>
            <person name="Fluegel L."/>
            <person name="Davis C.M."/>
            <person name="Simpson J.R."/>
            <person name="Lauterbach L."/>
            <person name="Steele A.D."/>
            <person name="Gui C."/>
            <person name="Meng S."/>
            <person name="Li G."/>
            <person name="Viehrig K."/>
            <person name="Ye F."/>
            <person name="Su P."/>
            <person name="Kiefer A.F."/>
            <person name="Nichols A."/>
            <person name="Cepeda A.J."/>
            <person name="Yan W."/>
            <person name="Fan B."/>
            <person name="Jiang Y."/>
            <person name="Adhikari A."/>
            <person name="Zheng C.-J."/>
            <person name="Schuster L."/>
            <person name="Cowan T.M."/>
            <person name="Smanski M.J."/>
            <person name="Chevrette M.G."/>
            <person name="De Carvalho L.P.S."/>
            <person name="Shen B."/>
        </authorList>
    </citation>
    <scope>NUCLEOTIDE SEQUENCE [LARGE SCALE GENOMIC DNA]</scope>
    <source>
        <strain evidence="14 15">NPDC005137</strain>
    </source>
</reference>
<dbReference type="Gene3D" id="1.10.287.130">
    <property type="match status" value="1"/>
</dbReference>
<accession>A0ABV2ULP9</accession>
<dbReference type="SUPFAM" id="SSF55874">
    <property type="entry name" value="ATPase domain of HSP90 chaperone/DNA topoisomerase II/histidine kinase"/>
    <property type="match status" value="1"/>
</dbReference>
<dbReference type="InterPro" id="IPR003660">
    <property type="entry name" value="HAMP_dom"/>
</dbReference>
<dbReference type="RefSeq" id="WP_356505954.1">
    <property type="nucleotide sequence ID" value="NZ_JBEXIP010000058.1"/>
</dbReference>
<dbReference type="InterPro" id="IPR003594">
    <property type="entry name" value="HATPase_dom"/>
</dbReference>
<keyword evidence="9" id="KW-0902">Two-component regulatory system</keyword>
<evidence type="ECO:0000256" key="10">
    <source>
        <dbReference type="ARBA" id="ARBA00023136"/>
    </source>
</evidence>
<gene>
    <name evidence="14" type="ORF">ABZV61_37970</name>
</gene>
<dbReference type="EC" id="2.7.13.3" evidence="3"/>
<dbReference type="SUPFAM" id="SSF47384">
    <property type="entry name" value="Homodimeric domain of signal transducing histidine kinase"/>
    <property type="match status" value="1"/>
</dbReference>
<evidence type="ECO:0000256" key="9">
    <source>
        <dbReference type="ARBA" id="ARBA00023012"/>
    </source>
</evidence>
<keyword evidence="14" id="KW-0547">Nucleotide-binding</keyword>
<keyword evidence="14" id="KW-0067">ATP-binding</keyword>
<evidence type="ECO:0000259" key="12">
    <source>
        <dbReference type="PROSITE" id="PS50109"/>
    </source>
</evidence>
<keyword evidence="15" id="KW-1185">Reference proteome</keyword>
<evidence type="ECO:0000256" key="2">
    <source>
        <dbReference type="ARBA" id="ARBA00004236"/>
    </source>
</evidence>
<keyword evidence="6 11" id="KW-0812">Transmembrane</keyword>
<keyword evidence="5" id="KW-0808">Transferase</keyword>
<evidence type="ECO:0000256" key="11">
    <source>
        <dbReference type="SAM" id="Phobius"/>
    </source>
</evidence>
<evidence type="ECO:0000256" key="7">
    <source>
        <dbReference type="ARBA" id="ARBA00022777"/>
    </source>
</evidence>
<proteinExistence type="predicted"/>
<feature type="transmembrane region" description="Helical" evidence="11">
    <location>
        <begin position="20"/>
        <end position="43"/>
    </location>
</feature>
<dbReference type="PRINTS" id="PR00344">
    <property type="entry name" value="BCTRLSENSOR"/>
</dbReference>
<dbReference type="Gene3D" id="3.30.565.10">
    <property type="entry name" value="Histidine kinase-like ATPase, C-terminal domain"/>
    <property type="match status" value="1"/>
</dbReference>
<dbReference type="Pfam" id="PF02518">
    <property type="entry name" value="HATPase_c"/>
    <property type="match status" value="1"/>
</dbReference>
<evidence type="ECO:0000259" key="13">
    <source>
        <dbReference type="PROSITE" id="PS50885"/>
    </source>
</evidence>
<keyword evidence="10 11" id="KW-0472">Membrane</keyword>
<feature type="transmembrane region" description="Helical" evidence="11">
    <location>
        <begin position="170"/>
        <end position="188"/>
    </location>
</feature>
<dbReference type="InterPro" id="IPR036097">
    <property type="entry name" value="HisK_dim/P_sf"/>
</dbReference>
<dbReference type="InterPro" id="IPR003661">
    <property type="entry name" value="HisK_dim/P_dom"/>
</dbReference>
<evidence type="ECO:0000256" key="5">
    <source>
        <dbReference type="ARBA" id="ARBA00022679"/>
    </source>
</evidence>
<dbReference type="CDD" id="cd00082">
    <property type="entry name" value="HisKA"/>
    <property type="match status" value="1"/>
</dbReference>
<dbReference type="SMART" id="SM00387">
    <property type="entry name" value="HATPase_c"/>
    <property type="match status" value="1"/>
</dbReference>
<evidence type="ECO:0000256" key="4">
    <source>
        <dbReference type="ARBA" id="ARBA00022553"/>
    </source>
</evidence>
<dbReference type="InterPro" id="IPR004358">
    <property type="entry name" value="Sig_transdc_His_kin-like_C"/>
</dbReference>
<keyword evidence="8 11" id="KW-1133">Transmembrane helix</keyword>
<dbReference type="InterPro" id="IPR005467">
    <property type="entry name" value="His_kinase_dom"/>
</dbReference>
<dbReference type="InterPro" id="IPR050428">
    <property type="entry name" value="TCS_sensor_his_kinase"/>
</dbReference>
<dbReference type="PROSITE" id="PS50109">
    <property type="entry name" value="HIS_KIN"/>
    <property type="match status" value="1"/>
</dbReference>
<keyword evidence="4" id="KW-0597">Phosphoprotein</keyword>
<feature type="domain" description="Histidine kinase" evidence="12">
    <location>
        <begin position="255"/>
        <end position="470"/>
    </location>
</feature>
<dbReference type="PROSITE" id="PS50885">
    <property type="entry name" value="HAMP"/>
    <property type="match status" value="1"/>
</dbReference>
<feature type="domain" description="HAMP" evidence="13">
    <location>
        <begin position="194"/>
        <end position="247"/>
    </location>
</feature>
<evidence type="ECO:0000256" key="3">
    <source>
        <dbReference type="ARBA" id="ARBA00012438"/>
    </source>
</evidence>
<evidence type="ECO:0000313" key="15">
    <source>
        <dbReference type="Proteomes" id="UP001550044"/>
    </source>
</evidence>
<comment type="subcellular location">
    <subcellularLocation>
        <location evidence="2">Cell membrane</location>
    </subcellularLocation>
</comment>
<protein>
    <recommendedName>
        <fullName evidence="3">histidine kinase</fullName>
        <ecNumber evidence="3">2.7.13.3</ecNumber>
    </recommendedName>
</protein>
<evidence type="ECO:0000256" key="8">
    <source>
        <dbReference type="ARBA" id="ARBA00022989"/>
    </source>
</evidence>
<comment type="catalytic activity">
    <reaction evidence="1">
        <text>ATP + protein L-histidine = ADP + protein N-phospho-L-histidine.</text>
        <dbReference type="EC" id="2.7.13.3"/>
    </reaction>
</comment>
<name>A0ABV2ULP9_9ACTN</name>
<evidence type="ECO:0000256" key="6">
    <source>
        <dbReference type="ARBA" id="ARBA00022692"/>
    </source>
</evidence>
<dbReference type="Proteomes" id="UP001550044">
    <property type="component" value="Unassembled WGS sequence"/>
</dbReference>
<dbReference type="EMBL" id="JBEXIP010000058">
    <property type="protein sequence ID" value="MET8438406.1"/>
    <property type="molecule type" value="Genomic_DNA"/>
</dbReference>
<evidence type="ECO:0000256" key="1">
    <source>
        <dbReference type="ARBA" id="ARBA00000085"/>
    </source>
</evidence>
<sequence>MKAYRIASALRTPRTLRGRLALVALATSALWIAVLTTVFNLALDQRLHEQAADVLRTRAEAVAATVDVHPDGRLVVHEPTEDSALDAGVWIFQGSRVIEKPPAAPAVLDAQAQQLAGSREAFADARGPGPWRLYSFPLDSPAVPGHAPTQVGTVVSALSLDPYRNTAETALVGSIALAVLLLVTFYLLTRLAVRRALRPVAAMSEQATRWSAAGAPERFGSEGRPTELAAFATSLDALLDRLAAVLRHEQQQAAELSHELRTPLSRITAETDWLTARPRSEQETADSLEAIADAAARMQQICDSLLSEVRTRNAQTPGRCRFPELGHHLARLSAAQDPGGAPEVTVVTDRTLAAGTGPGIDIGVSQEVAERILIPLLDNARRYAARSITLGCTPRAGAVMVYVADDGPGVPEAFAASLFEPGRRAHPQDGHDGAGLGLALARRLARAAGGDITLDTAAPGARFEVTLPAG</sequence>
<organism evidence="14 15">
    <name type="scientific">Streptomyces sp. 900116325</name>
    <dbReference type="NCBI Taxonomy" id="3154295"/>
    <lineage>
        <taxon>Bacteria</taxon>
        <taxon>Bacillati</taxon>
        <taxon>Actinomycetota</taxon>
        <taxon>Actinomycetes</taxon>
        <taxon>Kitasatosporales</taxon>
        <taxon>Streptomycetaceae</taxon>
        <taxon>Streptomyces</taxon>
    </lineage>
</organism>
<comment type="caution">
    <text evidence="14">The sequence shown here is derived from an EMBL/GenBank/DDBJ whole genome shotgun (WGS) entry which is preliminary data.</text>
</comment>
<keyword evidence="7" id="KW-0418">Kinase</keyword>
<dbReference type="InterPro" id="IPR036890">
    <property type="entry name" value="HATPase_C_sf"/>
</dbReference>
<dbReference type="SMART" id="SM00388">
    <property type="entry name" value="HisKA"/>
    <property type="match status" value="1"/>
</dbReference>
<dbReference type="Pfam" id="PF00512">
    <property type="entry name" value="HisKA"/>
    <property type="match status" value="1"/>
</dbReference>
<dbReference type="PANTHER" id="PTHR45436:SF5">
    <property type="entry name" value="SENSOR HISTIDINE KINASE TRCS"/>
    <property type="match status" value="1"/>
</dbReference>
<dbReference type="PANTHER" id="PTHR45436">
    <property type="entry name" value="SENSOR HISTIDINE KINASE YKOH"/>
    <property type="match status" value="1"/>
</dbReference>
<dbReference type="GO" id="GO:0005524">
    <property type="term" value="F:ATP binding"/>
    <property type="evidence" value="ECO:0007669"/>
    <property type="project" value="UniProtKB-KW"/>
</dbReference>
<evidence type="ECO:0000313" key="14">
    <source>
        <dbReference type="EMBL" id="MET8438406.1"/>
    </source>
</evidence>